<reference evidence="2 3" key="1">
    <citation type="journal article" date="2017" name="Biochemistry">
        <title>Identification of the Biosynthetic Pathway for the Antibiotic Bicyclomycin.</title>
        <authorList>
            <person name="Patteson J."/>
            <person name="Cai W."/>
            <person name="Johnson R.A."/>
            <person name="Santa Maria K."/>
            <person name="Li B."/>
        </authorList>
    </citation>
    <scope>NUCLEOTIDE SEQUENCE [LARGE SCALE GENOMIC DNA]</scope>
    <source>
        <strain evidence="2 3">ATCC 21532</strain>
    </source>
</reference>
<evidence type="ECO:0000256" key="1">
    <source>
        <dbReference type="SAM" id="SignalP"/>
    </source>
</evidence>
<sequence>MPLAQHTHHIVGTAAAALIVAASGALGGGVAAAAGPGDTDVRECLDKGGAVTLEREGGRLTPVVKKVCTGGSLDGQPIG</sequence>
<organism evidence="2 3">
    <name type="scientific">Streptomyces cinnamoneus</name>
    <name type="common">Streptoverticillium cinnamoneum</name>
    <dbReference type="NCBI Taxonomy" id="53446"/>
    <lineage>
        <taxon>Bacteria</taxon>
        <taxon>Bacillati</taxon>
        <taxon>Actinomycetota</taxon>
        <taxon>Actinomycetes</taxon>
        <taxon>Kitasatosporales</taxon>
        <taxon>Streptomycetaceae</taxon>
        <taxon>Streptomyces</taxon>
        <taxon>Streptomyces cinnamoneus group</taxon>
    </lineage>
</organism>
<feature type="chain" id="PRO_5044380963" description="DUF320 domain-containing protein" evidence="1">
    <location>
        <begin position="28"/>
        <end position="79"/>
    </location>
</feature>
<proteinExistence type="predicted"/>
<keyword evidence="3" id="KW-1185">Reference proteome</keyword>
<comment type="caution">
    <text evidence="2">The sequence shown here is derived from an EMBL/GenBank/DDBJ whole genome shotgun (WGS) entry which is preliminary data.</text>
</comment>
<protein>
    <recommendedName>
        <fullName evidence="4">DUF320 domain-containing protein</fullName>
    </recommendedName>
</protein>
<evidence type="ECO:0008006" key="4">
    <source>
        <dbReference type="Google" id="ProtNLM"/>
    </source>
</evidence>
<dbReference type="RefSeq" id="WP_099199395.1">
    <property type="nucleotide sequence ID" value="NZ_JBIRXA010000004.1"/>
</dbReference>
<accession>A0A2G1XIB9</accession>
<evidence type="ECO:0000313" key="3">
    <source>
        <dbReference type="Proteomes" id="UP000222531"/>
    </source>
</evidence>
<name>A0A2G1XIB9_STRCJ</name>
<keyword evidence="1" id="KW-0732">Signal</keyword>
<dbReference type="EMBL" id="NHZO01000147">
    <property type="protein sequence ID" value="PHQ51002.1"/>
    <property type="molecule type" value="Genomic_DNA"/>
</dbReference>
<evidence type="ECO:0000313" key="2">
    <source>
        <dbReference type="EMBL" id="PHQ51002.1"/>
    </source>
</evidence>
<gene>
    <name evidence="2" type="ORF">BLA24_14525</name>
</gene>
<dbReference type="AlphaFoldDB" id="A0A2G1XIB9"/>
<dbReference type="Proteomes" id="UP000222531">
    <property type="component" value="Unassembled WGS sequence"/>
</dbReference>
<feature type="signal peptide" evidence="1">
    <location>
        <begin position="1"/>
        <end position="27"/>
    </location>
</feature>